<protein>
    <submittedName>
        <fullName evidence="2">Uncharacterized protein</fullName>
    </submittedName>
</protein>
<name>A0A814P4Y6_9BILA</name>
<evidence type="ECO:0000256" key="1">
    <source>
        <dbReference type="SAM" id="MobiDB-lite"/>
    </source>
</evidence>
<proteinExistence type="predicted"/>
<comment type="caution">
    <text evidence="2">The sequence shown here is derived from an EMBL/GenBank/DDBJ whole genome shotgun (WGS) entry which is preliminary data.</text>
</comment>
<sequence length="600" mass="67447">MQVDTILNFFDCHHKFICCYKTSKLTGMRKKKDIEDFILTNYECFKSPIDIRILDQHAGDVTLDDNYIDDYKPFIPNATVTTSAEPTNSAKTVLTLQIILLHYASNSTIEQEPVNIVAGIQQNEDTQQIDQVVSTSTSQTHCIIPFHNASKMAFIDGFNVNNEQRDQYISDAIKVDTGATVGSLSMIQASKTSKQKYGCRLPRFRIGDDELKNGNNHVLTLLVYIVLDVYQSGKHWLCYHPGRAFVEKDNPRQLLNCYKIPIETKKWTSDKGEELKLIIVAIKEAKNHSSAPLNILCEFADTDVNERNLLHYRKSRLALVLQKNGVTQWETLVLSNEIFFTRRHKSDVVNILDVPSNIASRSAEEKRSKKRQNTSDQCSKRTKKTKGQNYLSTTNLSTNMNDSYMHLNQNHPIYNNTSQVIDSTSQTILNASPSSLQLLVDSSQINSSLGNSNNMHNNHLNDLNVLDQMDANSIILNIDPSLYDAASSLFDDIAGYDTNCPFCGTPGYDIICSRCETSKIHRIAPTPTFRLATMSSSQQSQQFIITTAANSLPISQAMTTTGLINNSSMYNSDTTVNQSYPSFIRSTLPSNVLRLTVVRK</sequence>
<reference evidence="2" key="1">
    <citation type="submission" date="2021-02" db="EMBL/GenBank/DDBJ databases">
        <authorList>
            <person name="Nowell W R."/>
        </authorList>
    </citation>
    <scope>NUCLEOTIDE SEQUENCE</scope>
</reference>
<gene>
    <name evidence="2" type="ORF">ZHD862_LOCUS17575</name>
</gene>
<evidence type="ECO:0000313" key="2">
    <source>
        <dbReference type="EMBL" id="CAF1100581.1"/>
    </source>
</evidence>
<accession>A0A814P4Y6</accession>
<dbReference type="EMBL" id="CAJNOT010000877">
    <property type="protein sequence ID" value="CAF1100581.1"/>
    <property type="molecule type" value="Genomic_DNA"/>
</dbReference>
<organism evidence="2 3">
    <name type="scientific">Rotaria sordida</name>
    <dbReference type="NCBI Taxonomy" id="392033"/>
    <lineage>
        <taxon>Eukaryota</taxon>
        <taxon>Metazoa</taxon>
        <taxon>Spiralia</taxon>
        <taxon>Gnathifera</taxon>
        <taxon>Rotifera</taxon>
        <taxon>Eurotatoria</taxon>
        <taxon>Bdelloidea</taxon>
        <taxon>Philodinida</taxon>
        <taxon>Philodinidae</taxon>
        <taxon>Rotaria</taxon>
    </lineage>
</organism>
<feature type="region of interest" description="Disordered" evidence="1">
    <location>
        <begin position="360"/>
        <end position="393"/>
    </location>
</feature>
<dbReference type="Proteomes" id="UP000663864">
    <property type="component" value="Unassembled WGS sequence"/>
</dbReference>
<dbReference type="AlphaFoldDB" id="A0A814P4Y6"/>
<evidence type="ECO:0000313" key="3">
    <source>
        <dbReference type="Proteomes" id="UP000663864"/>
    </source>
</evidence>